<evidence type="ECO:0000256" key="2">
    <source>
        <dbReference type="ARBA" id="ARBA00004629"/>
    </source>
</evidence>
<feature type="region of interest" description="Disordered" evidence="14">
    <location>
        <begin position="194"/>
        <end position="235"/>
    </location>
</feature>
<evidence type="ECO:0000256" key="12">
    <source>
        <dbReference type="ARBA" id="ARBA00023328"/>
    </source>
</evidence>
<keyword evidence="8" id="KW-0498">Mitosis</keyword>
<gene>
    <name evidence="16" type="ORF">DFA_07678</name>
</gene>
<proteinExistence type="inferred from homology"/>
<dbReference type="KEGG" id="dfa:DFA_07678"/>
<evidence type="ECO:0000256" key="1">
    <source>
        <dbReference type="ARBA" id="ARBA00004186"/>
    </source>
</evidence>
<feature type="compositionally biased region" description="Low complexity" evidence="14">
    <location>
        <begin position="135"/>
        <end position="146"/>
    </location>
</feature>
<evidence type="ECO:0000256" key="13">
    <source>
        <dbReference type="ARBA" id="ARBA00029651"/>
    </source>
</evidence>
<keyword evidence="4" id="KW-0158">Chromosome</keyword>
<dbReference type="GO" id="GO:0000940">
    <property type="term" value="C:outer kinetochore"/>
    <property type="evidence" value="ECO:0007669"/>
    <property type="project" value="InterPro"/>
</dbReference>
<evidence type="ECO:0000256" key="6">
    <source>
        <dbReference type="ARBA" id="ARBA00022618"/>
    </source>
</evidence>
<dbReference type="PANTHER" id="PTHR32017">
    <property type="entry name" value="SPINDLE AND KINETOCHORE-ASSOCIATED PROTEIN 2"/>
    <property type="match status" value="1"/>
</dbReference>
<dbReference type="GeneID" id="14869483"/>
<dbReference type="EMBL" id="GL883021">
    <property type="protein sequence ID" value="EGG16700.1"/>
    <property type="molecule type" value="Genomic_DNA"/>
</dbReference>
<accession>F4Q2S4</accession>
<evidence type="ECO:0000256" key="10">
    <source>
        <dbReference type="ARBA" id="ARBA00023212"/>
    </source>
</evidence>
<comment type="subcellular location">
    <subcellularLocation>
        <location evidence="2">Chromosome</location>
        <location evidence="2">Centromere</location>
        <location evidence="2">Kinetochore</location>
    </subcellularLocation>
    <subcellularLocation>
        <location evidence="1">Cytoplasm</location>
        <location evidence="1">Cytoskeleton</location>
        <location evidence="1">Spindle</location>
    </subcellularLocation>
</comment>
<dbReference type="GO" id="GO:0051301">
    <property type="term" value="P:cell division"/>
    <property type="evidence" value="ECO:0007669"/>
    <property type="project" value="UniProtKB-KW"/>
</dbReference>
<dbReference type="InterPro" id="IPR042091">
    <property type="entry name" value="Ska2_N"/>
</dbReference>
<dbReference type="GO" id="GO:0000278">
    <property type="term" value="P:mitotic cell cycle"/>
    <property type="evidence" value="ECO:0007669"/>
    <property type="project" value="TreeGrafter"/>
</dbReference>
<evidence type="ECO:0000256" key="5">
    <source>
        <dbReference type="ARBA" id="ARBA00022490"/>
    </source>
</evidence>
<dbReference type="AlphaFoldDB" id="F4Q2S4"/>
<keyword evidence="6" id="KW-0132">Cell division</keyword>
<dbReference type="GO" id="GO:0008017">
    <property type="term" value="F:microtubule binding"/>
    <property type="evidence" value="ECO:0007669"/>
    <property type="project" value="InterPro"/>
</dbReference>
<dbReference type="RefSeq" id="XP_004355174.1">
    <property type="nucleotide sequence ID" value="XM_004355122.1"/>
</dbReference>
<protein>
    <recommendedName>
        <fullName evidence="13">Protein FAM33A</fullName>
    </recommendedName>
</protein>
<dbReference type="InterPro" id="IPR026762">
    <property type="entry name" value="Ska2"/>
</dbReference>
<keyword evidence="17" id="KW-1185">Reference proteome</keyword>
<evidence type="ECO:0000256" key="11">
    <source>
        <dbReference type="ARBA" id="ARBA00023306"/>
    </source>
</evidence>
<sequence>MSINYVHPIDNVKQIFIESDQELNTIQHQLNHDFYQLYDQSASCNPIKIGERIKRLQDEMVSMMKDIEYIRNTKERMVDRCSTQLINNRTMIQQLRKSTDPTYTQISNEEDYIFSNFKKIISSNNGNGSGDQQPSSSISSTSSVSNNFTTTTTASKYMLKNSDQLNLELQKTTQMLADNNIHVVSIQQQQQQQQQQQTMNQQPLPSVVPSELEKQTTSSTTTSSTTTTTHPVVEKKRSKNVYRPISEKEFNSISESIRGRCKLDDDKANAKVILTKQQLAMQGCKVLGLSGDQAILCLKALKIIDINKHGIIIKSL</sequence>
<name>F4Q2S4_CACFS</name>
<evidence type="ECO:0000259" key="15">
    <source>
        <dbReference type="Pfam" id="PF16740"/>
    </source>
</evidence>
<dbReference type="GO" id="GO:0005876">
    <property type="term" value="C:spindle microtubule"/>
    <property type="evidence" value="ECO:0007669"/>
    <property type="project" value="InterPro"/>
</dbReference>
<evidence type="ECO:0000313" key="16">
    <source>
        <dbReference type="EMBL" id="EGG16700.1"/>
    </source>
</evidence>
<feature type="compositionally biased region" description="Low complexity" evidence="14">
    <location>
        <begin position="216"/>
        <end position="229"/>
    </location>
</feature>
<keyword evidence="7" id="KW-0493">Microtubule</keyword>
<keyword evidence="9" id="KW-0995">Kinetochore</keyword>
<evidence type="ECO:0000313" key="17">
    <source>
        <dbReference type="Proteomes" id="UP000007797"/>
    </source>
</evidence>
<dbReference type="PANTHER" id="PTHR32017:SF3">
    <property type="entry name" value="SPINDLE AND KINETOCHORE-ASSOCIATED PROTEIN 2"/>
    <property type="match status" value="1"/>
</dbReference>
<keyword evidence="5" id="KW-0963">Cytoplasm</keyword>
<dbReference type="Proteomes" id="UP000007797">
    <property type="component" value="Unassembled WGS sequence"/>
</dbReference>
<evidence type="ECO:0000256" key="9">
    <source>
        <dbReference type="ARBA" id="ARBA00022838"/>
    </source>
</evidence>
<feature type="region of interest" description="Disordered" evidence="14">
    <location>
        <begin position="124"/>
        <end position="146"/>
    </location>
</feature>
<feature type="compositionally biased region" description="Polar residues" evidence="14">
    <location>
        <begin position="124"/>
        <end position="134"/>
    </location>
</feature>
<evidence type="ECO:0000256" key="14">
    <source>
        <dbReference type="SAM" id="MobiDB-lite"/>
    </source>
</evidence>
<dbReference type="OrthoDB" id="193920at2759"/>
<feature type="domain" description="Ska2 N-terminal" evidence="15">
    <location>
        <begin position="7"/>
        <end position="118"/>
    </location>
</feature>
<dbReference type="Gene3D" id="6.10.250.1380">
    <property type="match status" value="1"/>
</dbReference>
<comment type="similarity">
    <text evidence="3">Belongs to the SKA2 family.</text>
</comment>
<evidence type="ECO:0000256" key="7">
    <source>
        <dbReference type="ARBA" id="ARBA00022701"/>
    </source>
</evidence>
<keyword evidence="11" id="KW-0131">Cell cycle</keyword>
<keyword evidence="10" id="KW-0206">Cytoskeleton</keyword>
<evidence type="ECO:0000256" key="3">
    <source>
        <dbReference type="ARBA" id="ARBA00010684"/>
    </source>
</evidence>
<organism evidence="16 17">
    <name type="scientific">Cavenderia fasciculata</name>
    <name type="common">Slime mold</name>
    <name type="synonym">Dictyostelium fasciculatum</name>
    <dbReference type="NCBI Taxonomy" id="261658"/>
    <lineage>
        <taxon>Eukaryota</taxon>
        <taxon>Amoebozoa</taxon>
        <taxon>Evosea</taxon>
        <taxon>Eumycetozoa</taxon>
        <taxon>Dictyostelia</taxon>
        <taxon>Acytosteliales</taxon>
        <taxon>Cavenderiaceae</taxon>
        <taxon>Cavenderia</taxon>
    </lineage>
</organism>
<reference evidence="17" key="1">
    <citation type="journal article" date="2011" name="Genome Res.">
        <title>Phylogeny-wide analysis of social amoeba genomes highlights ancient origins for complex intercellular communication.</title>
        <authorList>
            <person name="Heidel A.J."/>
            <person name="Lawal H.M."/>
            <person name="Felder M."/>
            <person name="Schilde C."/>
            <person name="Helps N.R."/>
            <person name="Tunggal B."/>
            <person name="Rivero F."/>
            <person name="John U."/>
            <person name="Schleicher M."/>
            <person name="Eichinger L."/>
            <person name="Platzer M."/>
            <person name="Noegel A.A."/>
            <person name="Schaap P."/>
            <person name="Gloeckner G."/>
        </authorList>
    </citation>
    <scope>NUCLEOTIDE SEQUENCE [LARGE SCALE GENOMIC DNA]</scope>
    <source>
        <strain evidence="17">SH3</strain>
    </source>
</reference>
<dbReference type="GO" id="GO:0007059">
    <property type="term" value="P:chromosome segregation"/>
    <property type="evidence" value="ECO:0007669"/>
    <property type="project" value="InterPro"/>
</dbReference>
<dbReference type="Pfam" id="PF16740">
    <property type="entry name" value="SKA2"/>
    <property type="match status" value="1"/>
</dbReference>
<evidence type="ECO:0000256" key="8">
    <source>
        <dbReference type="ARBA" id="ARBA00022776"/>
    </source>
</evidence>
<keyword evidence="12" id="KW-0137">Centromere</keyword>
<evidence type="ECO:0000256" key="4">
    <source>
        <dbReference type="ARBA" id="ARBA00022454"/>
    </source>
</evidence>